<protein>
    <submittedName>
        <fullName evidence="2">Uncharacterized protein</fullName>
    </submittedName>
</protein>
<evidence type="ECO:0000313" key="2">
    <source>
        <dbReference type="EMBL" id="AQS36676.1"/>
    </source>
</evidence>
<gene>
    <name evidence="2" type="ORF">Sps_01510</name>
    <name evidence="3" type="ORF">Sps_04744</name>
</gene>
<evidence type="ECO:0000256" key="1">
    <source>
        <dbReference type="SAM" id="Phobius"/>
    </source>
</evidence>
<proteinExistence type="predicted"/>
<dbReference type="Proteomes" id="UP000189545">
    <property type="component" value="Chromosome"/>
</dbReference>
<accession>A0A1S6HMC0</accession>
<dbReference type="EMBL" id="CP014782">
    <property type="protein sequence ID" value="AQS39827.1"/>
    <property type="molecule type" value="Genomic_DNA"/>
</dbReference>
<organism evidence="2 4">
    <name type="scientific">Shewanella psychrophila</name>
    <dbReference type="NCBI Taxonomy" id="225848"/>
    <lineage>
        <taxon>Bacteria</taxon>
        <taxon>Pseudomonadati</taxon>
        <taxon>Pseudomonadota</taxon>
        <taxon>Gammaproteobacteria</taxon>
        <taxon>Alteromonadales</taxon>
        <taxon>Shewanellaceae</taxon>
        <taxon>Shewanella</taxon>
    </lineage>
</organism>
<evidence type="ECO:0000313" key="4">
    <source>
        <dbReference type="Proteomes" id="UP000189545"/>
    </source>
</evidence>
<keyword evidence="1" id="KW-1133">Transmembrane helix</keyword>
<dbReference type="KEGG" id="spsw:Sps_04744"/>
<dbReference type="EMBL" id="CP014782">
    <property type="protein sequence ID" value="AQS36676.1"/>
    <property type="molecule type" value="Genomic_DNA"/>
</dbReference>
<dbReference type="AlphaFoldDB" id="A0A1S6HMC0"/>
<keyword evidence="4" id="KW-1185">Reference proteome</keyword>
<feature type="transmembrane region" description="Helical" evidence="1">
    <location>
        <begin position="12"/>
        <end position="36"/>
    </location>
</feature>
<sequence>MWFFPLFGNTLTYLEILSFAKQVILLVFSMLQILLVRKILVLN</sequence>
<keyword evidence="1" id="KW-0472">Membrane</keyword>
<name>A0A1S6HMC0_9GAMM</name>
<dbReference type="KEGG" id="spsw:Sps_01510"/>
<evidence type="ECO:0000313" key="3">
    <source>
        <dbReference type="EMBL" id="AQS39827.1"/>
    </source>
</evidence>
<keyword evidence="1" id="KW-0812">Transmembrane</keyword>
<reference evidence="2 4" key="1">
    <citation type="submission" date="2016-03" db="EMBL/GenBank/DDBJ databases">
        <title>Complete genome sequence of Shewanella psychrophila WP2, a deep sea bacterium isolated from west Pacific sediment.</title>
        <authorList>
            <person name="Xu G."/>
            <person name="Jian H."/>
        </authorList>
    </citation>
    <scope>NUCLEOTIDE SEQUENCE [LARGE SCALE GENOMIC DNA]</scope>
    <source>
        <strain evidence="2 4">WP2</strain>
    </source>
</reference>